<organism evidence="2 3">
    <name type="scientific">Lacticaseibacillus camelliae DSM 22697 = JCM 13995</name>
    <dbReference type="NCBI Taxonomy" id="1423730"/>
    <lineage>
        <taxon>Bacteria</taxon>
        <taxon>Bacillati</taxon>
        <taxon>Bacillota</taxon>
        <taxon>Bacilli</taxon>
        <taxon>Lactobacillales</taxon>
        <taxon>Lactobacillaceae</taxon>
        <taxon>Lacticaseibacillus</taxon>
    </lineage>
</organism>
<keyword evidence="1" id="KW-1133">Transmembrane helix</keyword>
<dbReference type="AlphaFoldDB" id="A0A0R2FJ43"/>
<evidence type="ECO:0000313" key="2">
    <source>
        <dbReference type="EMBL" id="KRN24461.1"/>
    </source>
</evidence>
<dbReference type="Pfam" id="PF12459">
    <property type="entry name" value="DltX"/>
    <property type="match status" value="1"/>
</dbReference>
<protein>
    <recommendedName>
        <fullName evidence="4">Teichoic acid D-Ala incorporation-associated protein DltX</fullName>
    </recommendedName>
</protein>
<keyword evidence="1" id="KW-0472">Membrane</keyword>
<proteinExistence type="predicted"/>
<keyword evidence="1" id="KW-0812">Transmembrane</keyword>
<evidence type="ECO:0000256" key="1">
    <source>
        <dbReference type="SAM" id="Phobius"/>
    </source>
</evidence>
<evidence type="ECO:0008006" key="4">
    <source>
        <dbReference type="Google" id="ProtNLM"/>
    </source>
</evidence>
<evidence type="ECO:0000313" key="3">
    <source>
        <dbReference type="Proteomes" id="UP000050865"/>
    </source>
</evidence>
<gene>
    <name evidence="2" type="ORF">FC75_GL001263</name>
</gene>
<name>A0A0R2FJ43_9LACO</name>
<dbReference type="STRING" id="1423730.FC75_GL001263"/>
<accession>A0A0R2FJ43</accession>
<feature type="transmembrane region" description="Helical" evidence="1">
    <location>
        <begin position="25"/>
        <end position="43"/>
    </location>
</feature>
<dbReference type="Proteomes" id="UP000050865">
    <property type="component" value="Unassembled WGS sequence"/>
</dbReference>
<reference evidence="2 3" key="1">
    <citation type="journal article" date="2015" name="Genome Announc.">
        <title>Expanding the biotechnology potential of lactobacilli through comparative genomics of 213 strains and associated genera.</title>
        <authorList>
            <person name="Sun Z."/>
            <person name="Harris H.M."/>
            <person name="McCann A."/>
            <person name="Guo C."/>
            <person name="Argimon S."/>
            <person name="Zhang W."/>
            <person name="Yang X."/>
            <person name="Jeffery I.B."/>
            <person name="Cooney J.C."/>
            <person name="Kagawa T.F."/>
            <person name="Liu W."/>
            <person name="Song Y."/>
            <person name="Salvetti E."/>
            <person name="Wrobel A."/>
            <person name="Rasinkangas P."/>
            <person name="Parkhill J."/>
            <person name="Rea M.C."/>
            <person name="O'Sullivan O."/>
            <person name="Ritari J."/>
            <person name="Douillard F.P."/>
            <person name="Paul Ross R."/>
            <person name="Yang R."/>
            <person name="Briner A.E."/>
            <person name="Felis G.E."/>
            <person name="de Vos W.M."/>
            <person name="Barrangou R."/>
            <person name="Klaenhammer T.R."/>
            <person name="Caufield P.W."/>
            <person name="Cui Y."/>
            <person name="Zhang H."/>
            <person name="O'Toole P.W."/>
        </authorList>
    </citation>
    <scope>NUCLEOTIDE SEQUENCE [LARGE SCALE GENOMIC DNA]</scope>
    <source>
        <strain evidence="2 3">DSM 22697</strain>
    </source>
</reference>
<keyword evidence="3" id="KW-1185">Reference proteome</keyword>
<dbReference type="InterPro" id="IPR021008">
    <property type="entry name" value="DltX"/>
</dbReference>
<sequence>MVVVYLFCQGVFMMKTFFARPGVRFVLKTLFYAVVLLTLVYLYSYRGVAGGHFIYNEF</sequence>
<comment type="caution">
    <text evidence="2">The sequence shown here is derived from an EMBL/GenBank/DDBJ whole genome shotgun (WGS) entry which is preliminary data.</text>
</comment>
<dbReference type="EMBL" id="AYZJ01000023">
    <property type="protein sequence ID" value="KRN24461.1"/>
    <property type="molecule type" value="Genomic_DNA"/>
</dbReference>
<dbReference type="PATRIC" id="fig|1423730.4.peg.1320"/>